<keyword evidence="4" id="KW-1003">Cell membrane</keyword>
<dbReference type="AlphaFoldDB" id="A0A368DY74"/>
<keyword evidence="3" id="KW-0813">Transport</keyword>
<dbReference type="EMBL" id="QOQF01000017">
    <property type="protein sequence ID" value="RCL76779.1"/>
    <property type="molecule type" value="Genomic_DNA"/>
</dbReference>
<organism evidence="13 14">
    <name type="scientific">PS1 clade bacterium</name>
    <dbReference type="NCBI Taxonomy" id="2175152"/>
    <lineage>
        <taxon>Bacteria</taxon>
        <taxon>Pseudomonadati</taxon>
        <taxon>Pseudomonadota</taxon>
        <taxon>Alphaproteobacteria</taxon>
        <taxon>PS1 clade</taxon>
    </lineage>
</organism>
<protein>
    <submittedName>
        <fullName evidence="13">Energy transducer TonB</fullName>
    </submittedName>
</protein>
<reference evidence="13 14" key="1">
    <citation type="journal article" date="2018" name="Microbiome">
        <title>Fine metagenomic profile of the Mediterranean stratified and mixed water columns revealed by assembly and recruitment.</title>
        <authorList>
            <person name="Haro-Moreno J.M."/>
            <person name="Lopez-Perez M."/>
            <person name="De La Torre J.R."/>
            <person name="Picazo A."/>
            <person name="Camacho A."/>
            <person name="Rodriguez-Valera F."/>
        </authorList>
    </citation>
    <scope>NUCLEOTIDE SEQUENCE [LARGE SCALE GENOMIC DNA]</scope>
    <source>
        <strain evidence="13">MED-G55</strain>
    </source>
</reference>
<feature type="region of interest" description="Disordered" evidence="10">
    <location>
        <begin position="56"/>
        <end position="90"/>
    </location>
</feature>
<evidence type="ECO:0000256" key="9">
    <source>
        <dbReference type="ARBA" id="ARBA00023136"/>
    </source>
</evidence>
<dbReference type="InterPro" id="IPR051045">
    <property type="entry name" value="TonB-dependent_transducer"/>
</dbReference>
<dbReference type="PROSITE" id="PS52015">
    <property type="entry name" value="TONB_CTD"/>
    <property type="match status" value="1"/>
</dbReference>
<dbReference type="GO" id="GO:0015031">
    <property type="term" value="P:protein transport"/>
    <property type="evidence" value="ECO:0007669"/>
    <property type="project" value="UniProtKB-KW"/>
</dbReference>
<dbReference type="Gene3D" id="3.30.1150.10">
    <property type="match status" value="1"/>
</dbReference>
<dbReference type="PANTHER" id="PTHR33446">
    <property type="entry name" value="PROTEIN TONB-RELATED"/>
    <property type="match status" value="1"/>
</dbReference>
<keyword evidence="7" id="KW-0653">Protein transport</keyword>
<evidence type="ECO:0000259" key="12">
    <source>
        <dbReference type="PROSITE" id="PS52015"/>
    </source>
</evidence>
<evidence type="ECO:0000313" key="14">
    <source>
        <dbReference type="Proteomes" id="UP000252132"/>
    </source>
</evidence>
<comment type="caution">
    <text evidence="13">The sequence shown here is derived from an EMBL/GenBank/DDBJ whole genome shotgun (WGS) entry which is preliminary data.</text>
</comment>
<evidence type="ECO:0000256" key="1">
    <source>
        <dbReference type="ARBA" id="ARBA00004383"/>
    </source>
</evidence>
<feature type="transmembrane region" description="Helical" evidence="11">
    <location>
        <begin position="12"/>
        <end position="29"/>
    </location>
</feature>
<evidence type="ECO:0000256" key="8">
    <source>
        <dbReference type="ARBA" id="ARBA00022989"/>
    </source>
</evidence>
<dbReference type="InterPro" id="IPR006260">
    <property type="entry name" value="TonB/TolA_C"/>
</dbReference>
<evidence type="ECO:0000256" key="10">
    <source>
        <dbReference type="SAM" id="MobiDB-lite"/>
    </source>
</evidence>
<proteinExistence type="inferred from homology"/>
<dbReference type="SUPFAM" id="SSF74653">
    <property type="entry name" value="TolA/TonB C-terminal domain"/>
    <property type="match status" value="1"/>
</dbReference>
<evidence type="ECO:0000256" key="11">
    <source>
        <dbReference type="SAM" id="Phobius"/>
    </source>
</evidence>
<accession>A0A368DY74</accession>
<name>A0A368DY74_9PROT</name>
<dbReference type="Pfam" id="PF03544">
    <property type="entry name" value="TonB_C"/>
    <property type="match status" value="1"/>
</dbReference>
<evidence type="ECO:0000256" key="4">
    <source>
        <dbReference type="ARBA" id="ARBA00022475"/>
    </source>
</evidence>
<keyword evidence="5" id="KW-0997">Cell inner membrane</keyword>
<keyword evidence="9 11" id="KW-0472">Membrane</keyword>
<comment type="similarity">
    <text evidence="2">Belongs to the TonB family.</text>
</comment>
<dbReference type="Proteomes" id="UP000252132">
    <property type="component" value="Unassembled WGS sequence"/>
</dbReference>
<evidence type="ECO:0000256" key="3">
    <source>
        <dbReference type="ARBA" id="ARBA00022448"/>
    </source>
</evidence>
<dbReference type="GO" id="GO:0055085">
    <property type="term" value="P:transmembrane transport"/>
    <property type="evidence" value="ECO:0007669"/>
    <property type="project" value="InterPro"/>
</dbReference>
<gene>
    <name evidence="13" type="ORF">DBW69_04880</name>
</gene>
<evidence type="ECO:0000256" key="6">
    <source>
        <dbReference type="ARBA" id="ARBA00022692"/>
    </source>
</evidence>
<evidence type="ECO:0000256" key="7">
    <source>
        <dbReference type="ARBA" id="ARBA00022927"/>
    </source>
</evidence>
<sequence>MPSFIQGLPNWFMAAVTTTALFLVMKIMVTGQQYEIEEAFGGVAIDFVRLEREEEVNTKDRVKRPSRKEAEPPPPPPPMDQVERPDIDPSNIDADFGLSMGLNLNAPVDGDALAIVRVLPRYPNRALSRGIEGWVLLEFTISPIGQAMEPVVIDSDPAGIFDRAAINAVRKWKYRPKTEEGRAVPRPGVRQMITFQISKD</sequence>
<evidence type="ECO:0000256" key="5">
    <source>
        <dbReference type="ARBA" id="ARBA00022519"/>
    </source>
</evidence>
<feature type="domain" description="TonB C-terminal" evidence="12">
    <location>
        <begin position="107"/>
        <end position="200"/>
    </location>
</feature>
<comment type="subcellular location">
    <subcellularLocation>
        <location evidence="1">Cell inner membrane</location>
        <topology evidence="1">Single-pass membrane protein</topology>
        <orientation evidence="1">Periplasmic side</orientation>
    </subcellularLocation>
</comment>
<evidence type="ECO:0000256" key="2">
    <source>
        <dbReference type="ARBA" id="ARBA00006555"/>
    </source>
</evidence>
<keyword evidence="6 11" id="KW-0812">Transmembrane</keyword>
<dbReference type="InterPro" id="IPR037682">
    <property type="entry name" value="TonB_C"/>
</dbReference>
<evidence type="ECO:0000313" key="13">
    <source>
        <dbReference type="EMBL" id="RCL76779.1"/>
    </source>
</evidence>
<dbReference type="GO" id="GO:0005886">
    <property type="term" value="C:plasma membrane"/>
    <property type="evidence" value="ECO:0007669"/>
    <property type="project" value="UniProtKB-SubCell"/>
</dbReference>
<dbReference type="PANTHER" id="PTHR33446:SF14">
    <property type="entry name" value="PROTEIN TONB"/>
    <property type="match status" value="1"/>
</dbReference>
<keyword evidence="8 11" id="KW-1133">Transmembrane helix</keyword>
<dbReference type="NCBIfam" id="TIGR01352">
    <property type="entry name" value="tonB_Cterm"/>
    <property type="match status" value="1"/>
</dbReference>